<dbReference type="EMBL" id="UIGB01000002">
    <property type="protein sequence ID" value="SUW27975.1"/>
    <property type="molecule type" value="Genomic_DNA"/>
</dbReference>
<proteinExistence type="predicted"/>
<accession>A0A381AYE7</accession>
<dbReference type="Gene3D" id="1.10.1660.10">
    <property type="match status" value="1"/>
</dbReference>
<evidence type="ECO:0000313" key="1">
    <source>
        <dbReference type="EMBL" id="SUW27975.1"/>
    </source>
</evidence>
<protein>
    <recommendedName>
        <fullName evidence="3">HTH merR-type domain-containing protein</fullName>
    </recommendedName>
</protein>
<reference evidence="1 2" key="1">
    <citation type="submission" date="2018-06" db="EMBL/GenBank/DDBJ databases">
        <authorList>
            <consortium name="Pathogen Informatics"/>
            <person name="Doyle S."/>
        </authorList>
    </citation>
    <scope>NUCLEOTIDE SEQUENCE [LARGE SCALE GENOMIC DNA]</scope>
    <source>
        <strain evidence="1 2">NCTC12722</strain>
    </source>
</reference>
<gene>
    <name evidence="1" type="ORF">NCTC12722_04051</name>
</gene>
<name>A0A381AYE7_AFIFE</name>
<organism evidence="1 2">
    <name type="scientific">Afipia felis</name>
    <name type="common">Cat scratch disease bacillus</name>
    <dbReference type="NCBI Taxonomy" id="1035"/>
    <lineage>
        <taxon>Bacteria</taxon>
        <taxon>Pseudomonadati</taxon>
        <taxon>Pseudomonadota</taxon>
        <taxon>Alphaproteobacteria</taxon>
        <taxon>Hyphomicrobiales</taxon>
        <taxon>Nitrobacteraceae</taxon>
        <taxon>Afipia</taxon>
    </lineage>
</organism>
<dbReference type="AlphaFoldDB" id="A0A381AYE7"/>
<evidence type="ECO:0008006" key="3">
    <source>
        <dbReference type="Google" id="ProtNLM"/>
    </source>
</evidence>
<dbReference type="RefSeq" id="WP_002719009.1">
    <property type="nucleotide sequence ID" value="NZ_UIGB01000002.1"/>
</dbReference>
<sequence>MRYVTTPHACQLTGLSTERLREWTSRRALIPADVKPRRKGSPAEYTWQTILILRLAVTLREQFHIELQAHKSLFNSLRRELRTKSFIALWGQNVALLGGDRWTFVEDAADQLPAGDVLLLRLNAHLDVLSAGFALPSPATVPGQFDLFPVQAVAGLPVKQVRRRAPSKLTVLARRRSA</sequence>
<evidence type="ECO:0000313" key="2">
    <source>
        <dbReference type="Proteomes" id="UP000254343"/>
    </source>
</evidence>
<dbReference type="Proteomes" id="UP000254343">
    <property type="component" value="Unassembled WGS sequence"/>
</dbReference>